<evidence type="ECO:0000256" key="8">
    <source>
        <dbReference type="ARBA" id="ARBA00023136"/>
    </source>
</evidence>
<dbReference type="GO" id="GO:0016020">
    <property type="term" value="C:membrane"/>
    <property type="evidence" value="ECO:0007669"/>
    <property type="project" value="UniProtKB-SubCell"/>
</dbReference>
<dbReference type="SUPFAM" id="SSF81321">
    <property type="entry name" value="Family A G protein-coupled receptor-like"/>
    <property type="match status" value="1"/>
</dbReference>
<dbReference type="Gene3D" id="1.20.1070.10">
    <property type="entry name" value="Rhodopsin 7-helix transmembrane proteins"/>
    <property type="match status" value="1"/>
</dbReference>
<keyword evidence="6 14" id="KW-1133">Transmembrane helix</keyword>
<keyword evidence="4 13" id="KW-0716">Sensory transduction</keyword>
<sequence length="309" mass="35465">MGPVLHRISITLVMAQCILGNLSNGLIVLKNCIDWVNKRELSPIDQILILLATSRITHIWEIIFIWVKTLSISFMTREELKIIMFCCILSSHFSLWLATALSIFYLLRIANFSWKIFLYLKWRLKKLIVGVLLGSLPFLLANLVKTSITFEERIHQYGGNTTVSFMETELRLFSELTLYNMTLFSVTPFSLALISFLLLIFSLWKHLQKMQLNSRGHRDPSTKAHTNAMKIMVSFLLLYATYFLSLLIAWVAEKYHSELVYIMCLITGLMYPSTHSLVLILGNSKLKQTSLLLLKHLGCSLKGQNIPTT</sequence>
<evidence type="ECO:0000256" key="12">
    <source>
        <dbReference type="RuleBase" id="RU004423"/>
    </source>
</evidence>
<dbReference type="GO" id="GO:0033038">
    <property type="term" value="F:bitter taste receptor activity"/>
    <property type="evidence" value="ECO:0007669"/>
    <property type="project" value="InterPro"/>
</dbReference>
<dbReference type="InterPro" id="IPR007960">
    <property type="entry name" value="TAS2R"/>
</dbReference>
<name>A0A8C2M6L7_CRIGR</name>
<evidence type="ECO:0000256" key="11">
    <source>
        <dbReference type="ARBA" id="ARBA00023224"/>
    </source>
</evidence>
<feature type="transmembrane region" description="Helical" evidence="14">
    <location>
        <begin position="258"/>
        <end position="281"/>
    </location>
</feature>
<dbReference type="OrthoDB" id="8876749at2759"/>
<gene>
    <name evidence="15 18" type="primary">LOC100770146</name>
</gene>
<feature type="transmembrane region" description="Helical" evidence="14">
    <location>
        <begin position="82"/>
        <end position="107"/>
    </location>
</feature>
<keyword evidence="8 13" id="KW-0472">Membrane</keyword>
<evidence type="ECO:0000256" key="10">
    <source>
        <dbReference type="ARBA" id="ARBA00023180"/>
    </source>
</evidence>
<keyword evidence="11 13" id="KW-0807">Transducer</keyword>
<dbReference type="Ensembl" id="ENSCGRT00001016894.1">
    <property type="protein sequence ID" value="ENSCGRP00001012659.1"/>
    <property type="gene ID" value="ENSCGRG00001014020.1"/>
</dbReference>
<dbReference type="Proteomes" id="UP000694386">
    <property type="component" value="Unplaced"/>
</dbReference>
<proteinExistence type="inferred from homology"/>
<keyword evidence="3 13" id="KW-0919">Taste</keyword>
<feature type="transmembrane region" description="Helical" evidence="14">
    <location>
        <begin position="231"/>
        <end position="252"/>
    </location>
</feature>
<keyword evidence="10" id="KW-0325">Glycoprotein</keyword>
<reference evidence="17" key="1">
    <citation type="journal article" date="2018" name="Biotechnol. Bioeng.">
        <title>A reference genome of the Chinese hamster based on a hybrid assembly strategy.</title>
        <authorList>
            <person name="Rupp O."/>
            <person name="MacDonald M.L."/>
            <person name="Li S."/>
            <person name="Dhiman H."/>
            <person name="Polson S."/>
            <person name="Griep S."/>
            <person name="Heffner K."/>
            <person name="Hernandez I."/>
            <person name="Brinkrolf K."/>
            <person name="Jadhav V."/>
            <person name="Samoudi M."/>
            <person name="Hao H."/>
            <person name="Kingham B."/>
            <person name="Goesmann A."/>
            <person name="Betenbaugh M.J."/>
            <person name="Lewis N.E."/>
            <person name="Borth N."/>
            <person name="Lee K.H."/>
        </authorList>
    </citation>
    <scope>NUCLEOTIDE SEQUENCE [LARGE SCALE GENOMIC DNA]</scope>
    <source>
        <strain evidence="17">17A/GY</strain>
    </source>
</reference>
<dbReference type="Pfam" id="PF05296">
    <property type="entry name" value="TAS2R"/>
    <property type="match status" value="1"/>
</dbReference>
<dbReference type="RefSeq" id="XP_003501295.1">
    <property type="nucleotide sequence ID" value="XM_003501247.1"/>
</dbReference>
<dbReference type="GO" id="GO:0004930">
    <property type="term" value="F:G protein-coupled receptor activity"/>
    <property type="evidence" value="ECO:0007669"/>
    <property type="project" value="UniProtKB-KW"/>
</dbReference>
<dbReference type="KEGG" id="cge:100770146"/>
<dbReference type="FunFam" id="1.20.1070.10:FF:000042">
    <property type="entry name" value="Taste receptor type 2 member 7"/>
    <property type="match status" value="1"/>
</dbReference>
<evidence type="ECO:0000256" key="3">
    <source>
        <dbReference type="ARBA" id="ARBA00022480"/>
    </source>
</evidence>
<accession>A0A8C2M6L7</accession>
<evidence type="ECO:0000256" key="2">
    <source>
        <dbReference type="ARBA" id="ARBA00007376"/>
    </source>
</evidence>
<reference evidence="17" key="2">
    <citation type="journal article" date="2020" name="Biotechnol. Bioeng.">
        <title>Chromosome-scale scaffolds for the Chinese hamster reference genome assembly to facilitate the study of the CHO epigenome.</title>
        <authorList>
            <person name="Hilliard W."/>
            <person name="MacDonald M."/>
            <person name="Lee K.H."/>
        </authorList>
    </citation>
    <scope>NUCLEOTIDE SEQUENCE [LARGE SCALE GENOMIC DNA]</scope>
    <source>
        <strain evidence="17">17A/GY</strain>
    </source>
</reference>
<dbReference type="AlphaFoldDB" id="A0A8C2M6L7"/>
<dbReference type="GeneID" id="100770146"/>
<keyword evidence="5 13" id="KW-0812">Transmembrane</keyword>
<evidence type="ECO:0000313" key="16">
    <source>
        <dbReference type="Proteomes" id="UP000694386"/>
    </source>
</evidence>
<evidence type="ECO:0000313" key="18">
    <source>
        <dbReference type="RefSeq" id="XP_027285812.1"/>
    </source>
</evidence>
<keyword evidence="17" id="KW-1185">Reference proteome</keyword>
<evidence type="ECO:0000256" key="5">
    <source>
        <dbReference type="ARBA" id="ARBA00022692"/>
    </source>
</evidence>
<evidence type="ECO:0000256" key="7">
    <source>
        <dbReference type="ARBA" id="ARBA00023040"/>
    </source>
</evidence>
<dbReference type="RefSeq" id="XP_027285812.1">
    <property type="nucleotide sequence ID" value="XM_027430011.1"/>
</dbReference>
<dbReference type="Proteomes" id="UP001108280">
    <property type="component" value="Chromosome 8"/>
</dbReference>
<comment type="similarity">
    <text evidence="2 12">Belongs to the G-protein coupled receptor T2R family.</text>
</comment>
<evidence type="ECO:0000313" key="17">
    <source>
        <dbReference type="Proteomes" id="UP001108280"/>
    </source>
</evidence>
<organism evidence="15 16">
    <name type="scientific">Cricetulus griseus</name>
    <name type="common">Chinese hamster</name>
    <name type="synonym">Cricetulus barabensis griseus</name>
    <dbReference type="NCBI Taxonomy" id="10029"/>
    <lineage>
        <taxon>Eukaryota</taxon>
        <taxon>Metazoa</taxon>
        <taxon>Chordata</taxon>
        <taxon>Craniata</taxon>
        <taxon>Vertebrata</taxon>
        <taxon>Euteleostomi</taxon>
        <taxon>Mammalia</taxon>
        <taxon>Eutheria</taxon>
        <taxon>Euarchontoglires</taxon>
        <taxon>Glires</taxon>
        <taxon>Rodentia</taxon>
        <taxon>Myomorpha</taxon>
        <taxon>Muroidea</taxon>
        <taxon>Cricetidae</taxon>
        <taxon>Cricetinae</taxon>
        <taxon>Cricetulus</taxon>
    </lineage>
</organism>
<evidence type="ECO:0000256" key="6">
    <source>
        <dbReference type="ARBA" id="ARBA00022989"/>
    </source>
</evidence>
<keyword evidence="7 13" id="KW-0297">G-protein coupled receptor</keyword>
<feature type="transmembrane region" description="Helical" evidence="14">
    <location>
        <begin position="181"/>
        <end position="204"/>
    </location>
</feature>
<reference evidence="18" key="3">
    <citation type="submission" date="2025-04" db="UniProtKB">
        <authorList>
            <consortium name="RefSeq"/>
        </authorList>
    </citation>
    <scope>IDENTIFICATION</scope>
    <source>
        <strain evidence="18">17A/GY</strain>
        <tissue evidence="18">Liver</tissue>
    </source>
</reference>
<feature type="transmembrane region" description="Helical" evidence="14">
    <location>
        <begin position="47"/>
        <end position="67"/>
    </location>
</feature>
<evidence type="ECO:0000313" key="15">
    <source>
        <dbReference type="Ensembl" id="ENSCGRP00001012659.1"/>
    </source>
</evidence>
<comment type="subcellular location">
    <subcellularLocation>
        <location evidence="1 13">Membrane</location>
        <topology evidence="1 13">Multi-pass membrane protein</topology>
    </subcellularLocation>
</comment>
<evidence type="ECO:0000256" key="9">
    <source>
        <dbReference type="ARBA" id="ARBA00023170"/>
    </source>
</evidence>
<dbReference type="PANTHER" id="PTHR11394">
    <property type="entry name" value="TASTE RECEPTOR TYPE 2"/>
    <property type="match status" value="1"/>
</dbReference>
<dbReference type="PANTHER" id="PTHR11394:SF33">
    <property type="entry name" value="TASTE RECEPTOR TYPE 2 MEMBER 124"/>
    <property type="match status" value="1"/>
</dbReference>
<evidence type="ECO:0000256" key="4">
    <source>
        <dbReference type="ARBA" id="ARBA00022606"/>
    </source>
</evidence>
<feature type="transmembrane region" description="Helical" evidence="14">
    <location>
        <begin position="127"/>
        <end position="144"/>
    </location>
</feature>
<evidence type="ECO:0000256" key="14">
    <source>
        <dbReference type="SAM" id="Phobius"/>
    </source>
</evidence>
<keyword evidence="9 13" id="KW-0675">Receptor</keyword>
<evidence type="ECO:0000256" key="1">
    <source>
        <dbReference type="ARBA" id="ARBA00004141"/>
    </source>
</evidence>
<protein>
    <recommendedName>
        <fullName evidence="13">Taste receptor type 2</fullName>
    </recommendedName>
</protein>
<reference evidence="15" key="4">
    <citation type="submission" date="2025-05" db="UniProtKB">
        <authorList>
            <consortium name="Ensembl"/>
        </authorList>
    </citation>
    <scope>IDENTIFICATION</scope>
</reference>
<evidence type="ECO:0000256" key="13">
    <source>
        <dbReference type="RuleBase" id="RU004424"/>
    </source>
</evidence>